<organism evidence="1 2">
    <name type="scientific">Corchorus capsularis</name>
    <name type="common">Jute</name>
    <dbReference type="NCBI Taxonomy" id="210143"/>
    <lineage>
        <taxon>Eukaryota</taxon>
        <taxon>Viridiplantae</taxon>
        <taxon>Streptophyta</taxon>
        <taxon>Embryophyta</taxon>
        <taxon>Tracheophyta</taxon>
        <taxon>Spermatophyta</taxon>
        <taxon>Magnoliopsida</taxon>
        <taxon>eudicotyledons</taxon>
        <taxon>Gunneridae</taxon>
        <taxon>Pentapetalae</taxon>
        <taxon>rosids</taxon>
        <taxon>malvids</taxon>
        <taxon>Malvales</taxon>
        <taxon>Malvaceae</taxon>
        <taxon>Grewioideae</taxon>
        <taxon>Apeibeae</taxon>
        <taxon>Corchorus</taxon>
    </lineage>
</organism>
<dbReference type="OrthoDB" id="999881at2759"/>
<dbReference type="Proteomes" id="UP000188268">
    <property type="component" value="Unassembled WGS sequence"/>
</dbReference>
<proteinExistence type="predicted"/>
<feature type="non-terminal residue" evidence="1">
    <location>
        <position position="1"/>
    </location>
</feature>
<reference evidence="1 2" key="1">
    <citation type="submission" date="2013-09" db="EMBL/GenBank/DDBJ databases">
        <title>Corchorus capsularis genome sequencing.</title>
        <authorList>
            <person name="Alam M."/>
            <person name="Haque M.S."/>
            <person name="Islam M.S."/>
            <person name="Emdad E.M."/>
            <person name="Islam M.M."/>
            <person name="Ahmed B."/>
            <person name="Halim A."/>
            <person name="Hossen Q.M.M."/>
            <person name="Hossain M.Z."/>
            <person name="Ahmed R."/>
            <person name="Khan M.M."/>
            <person name="Islam R."/>
            <person name="Rashid M.M."/>
            <person name="Khan S.A."/>
            <person name="Rahman M.S."/>
            <person name="Alam M."/>
        </authorList>
    </citation>
    <scope>NUCLEOTIDE SEQUENCE [LARGE SCALE GENOMIC DNA]</scope>
    <source>
        <strain evidence="2">cv. CVL-1</strain>
        <tissue evidence="1">Whole seedling</tissue>
    </source>
</reference>
<keyword evidence="2" id="KW-1185">Reference proteome</keyword>
<comment type="caution">
    <text evidence="1">The sequence shown here is derived from an EMBL/GenBank/DDBJ whole genome shotgun (WGS) entry which is preliminary data.</text>
</comment>
<sequence length="44" mass="4773">CSESIGKSSFEIVMGYQPTSPSQLASGYTGPNPAAYKFAKEWQE</sequence>
<evidence type="ECO:0000313" key="2">
    <source>
        <dbReference type="Proteomes" id="UP000188268"/>
    </source>
</evidence>
<evidence type="ECO:0000313" key="1">
    <source>
        <dbReference type="EMBL" id="OMO87825.1"/>
    </source>
</evidence>
<protein>
    <submittedName>
        <fullName evidence="1">Uncharacterized protein</fullName>
    </submittedName>
</protein>
<dbReference type="EMBL" id="AWWV01009148">
    <property type="protein sequence ID" value="OMO87825.1"/>
    <property type="molecule type" value="Genomic_DNA"/>
</dbReference>
<gene>
    <name evidence="1" type="ORF">CCACVL1_08744</name>
</gene>
<name>A0A1R3IZ21_COCAP</name>
<accession>A0A1R3IZ21</accession>
<dbReference type="Gramene" id="OMO87825">
    <property type="protein sequence ID" value="OMO87825"/>
    <property type="gene ID" value="CCACVL1_08744"/>
</dbReference>
<dbReference type="AlphaFoldDB" id="A0A1R3IZ21"/>